<sequence>MTSHLERSHSIVLCGPVDRVFPLFTPIGETLWVEGWDPEFLHPRSGETRQGMVFRTLHGDETTLWTCADWDPVGHRVRYVRVTPDSRFGFVEVACRQTIDGGTEATIAYTFTALNAAGRSYLSELTQDAFARMIETWKVRIDAWLLTDASAGSRDDQN</sequence>
<name>A0ABV7MQD1_9HYPH</name>
<protein>
    <recommendedName>
        <fullName evidence="3">SRPBCC family protein</fullName>
    </recommendedName>
</protein>
<keyword evidence="2" id="KW-1185">Reference proteome</keyword>
<reference evidence="2" key="1">
    <citation type="journal article" date="2019" name="Int. J. Syst. Evol. Microbiol.">
        <title>The Global Catalogue of Microorganisms (GCM) 10K type strain sequencing project: providing services to taxonomists for standard genome sequencing and annotation.</title>
        <authorList>
            <consortium name="The Broad Institute Genomics Platform"/>
            <consortium name="The Broad Institute Genome Sequencing Center for Infectious Disease"/>
            <person name="Wu L."/>
            <person name="Ma J."/>
        </authorList>
    </citation>
    <scope>NUCLEOTIDE SEQUENCE [LARGE SCALE GENOMIC DNA]</scope>
    <source>
        <strain evidence="2">ICMP 19515</strain>
    </source>
</reference>
<dbReference type="Proteomes" id="UP001595648">
    <property type="component" value="Unassembled WGS sequence"/>
</dbReference>
<dbReference type="EMBL" id="JBHRVD010000001">
    <property type="protein sequence ID" value="MFC3323788.1"/>
    <property type="molecule type" value="Genomic_DNA"/>
</dbReference>
<dbReference type="RefSeq" id="WP_378980374.1">
    <property type="nucleotide sequence ID" value="NZ_JBHRVD010000001.1"/>
</dbReference>
<accession>A0ABV7MQD1</accession>
<organism evidence="1 2">
    <name type="scientific">Mesorhizobium cantuariense</name>
    <dbReference type="NCBI Taxonomy" id="1300275"/>
    <lineage>
        <taxon>Bacteria</taxon>
        <taxon>Pseudomonadati</taxon>
        <taxon>Pseudomonadota</taxon>
        <taxon>Alphaproteobacteria</taxon>
        <taxon>Hyphomicrobiales</taxon>
        <taxon>Phyllobacteriaceae</taxon>
        <taxon>Mesorhizobium</taxon>
    </lineage>
</organism>
<evidence type="ECO:0000313" key="1">
    <source>
        <dbReference type="EMBL" id="MFC3323788.1"/>
    </source>
</evidence>
<gene>
    <name evidence="1" type="ORF">ACFOJ9_18760</name>
</gene>
<evidence type="ECO:0008006" key="3">
    <source>
        <dbReference type="Google" id="ProtNLM"/>
    </source>
</evidence>
<evidence type="ECO:0000313" key="2">
    <source>
        <dbReference type="Proteomes" id="UP001595648"/>
    </source>
</evidence>
<comment type="caution">
    <text evidence="1">The sequence shown here is derived from an EMBL/GenBank/DDBJ whole genome shotgun (WGS) entry which is preliminary data.</text>
</comment>
<proteinExistence type="predicted"/>